<evidence type="ECO:0000313" key="3">
    <source>
        <dbReference type="Proteomes" id="UP000510643"/>
    </source>
</evidence>
<name>A0A7H9DT83_9FLAO</name>
<dbReference type="EMBL" id="CP040908">
    <property type="protein sequence ID" value="QLL58364.1"/>
    <property type="molecule type" value="Genomic_DNA"/>
</dbReference>
<proteinExistence type="predicted"/>
<gene>
    <name evidence="2" type="ORF">FH779_09820</name>
</gene>
<protein>
    <submittedName>
        <fullName evidence="2">RES domain-containing protein</fullName>
    </submittedName>
</protein>
<dbReference type="RefSeq" id="WP_180904536.1">
    <property type="nucleotide sequence ID" value="NZ_CP040908.1"/>
</dbReference>
<dbReference type="KEGG" id="efal:FH779_09820"/>
<dbReference type="InterPro" id="IPR014914">
    <property type="entry name" value="RES_dom"/>
</dbReference>
<accession>A0A7H9DT83</accession>
<dbReference type="Pfam" id="PF08808">
    <property type="entry name" value="RES"/>
    <property type="match status" value="1"/>
</dbReference>
<evidence type="ECO:0000313" key="2">
    <source>
        <dbReference type="EMBL" id="QLL58364.1"/>
    </source>
</evidence>
<dbReference type="SMART" id="SM00953">
    <property type="entry name" value="RES"/>
    <property type="match status" value="1"/>
</dbReference>
<dbReference type="AlphaFoldDB" id="A0A7H9DT83"/>
<evidence type="ECO:0000259" key="1">
    <source>
        <dbReference type="SMART" id="SM00953"/>
    </source>
</evidence>
<keyword evidence="3" id="KW-1185">Reference proteome</keyword>
<sequence length="347" mass="40233">MNCCVNCFSDTYLQDYILKNKVGVGNCDFCLSTFVSLINCETLTELFDEILELYAPNSSGEMLLHEHLKHYWEGLFSPDLNLTSIKHLVYAIGRTSILYSTELFEQPVDFQTHITDESAATLALQWETFANELKEKNRFFLNKTIDLEFIEGILERLAKTYYPETIFYRSRIGNTRFPINELGRPPKEYATSGRANPQGIPYLYLSDSIETTIYETRSSLYDCLTVGSFQLNRPLQVISLHKIEELSPFEVKEKGFELEEFINIRPYLLKLQAELSKPIRKQDSLLDYLPTQYLCEFIKLKGFDAIEYKSAMHIGGYNLAVFTDESFVCVDSTFITIKNLNYEFEDR</sequence>
<reference evidence="2 3" key="1">
    <citation type="submission" date="2019-06" db="EMBL/GenBank/DDBJ databases">
        <title>Emergence of pandrug resistant Empedobacter falsenii in China.</title>
        <authorList>
            <person name="Dong N."/>
            <person name="Chen S."/>
            <person name="Zhang R."/>
        </authorList>
    </citation>
    <scope>NUCLEOTIDE SEQUENCE [LARGE SCALE GENOMIC DNA]</scope>
    <source>
        <strain evidence="2 3">1681-1</strain>
    </source>
</reference>
<organism evidence="2 3">
    <name type="scientific">Empedobacter falsenii</name>
    <dbReference type="NCBI Taxonomy" id="343874"/>
    <lineage>
        <taxon>Bacteria</taxon>
        <taxon>Pseudomonadati</taxon>
        <taxon>Bacteroidota</taxon>
        <taxon>Flavobacteriia</taxon>
        <taxon>Flavobacteriales</taxon>
        <taxon>Weeksellaceae</taxon>
        <taxon>Empedobacter</taxon>
    </lineage>
</organism>
<dbReference type="Proteomes" id="UP000510643">
    <property type="component" value="Chromosome"/>
</dbReference>
<feature type="domain" description="RES" evidence="1">
    <location>
        <begin position="178"/>
        <end position="333"/>
    </location>
</feature>
<dbReference type="GeneID" id="78401755"/>